<protein>
    <recommendedName>
        <fullName evidence="2">Serine aminopeptidase S33 domain-containing protein</fullName>
    </recommendedName>
</protein>
<accession>A0A7X0HJV6</accession>
<organism evidence="3 4">
    <name type="scientific">Streptomyces candidus</name>
    <dbReference type="NCBI Taxonomy" id="67283"/>
    <lineage>
        <taxon>Bacteria</taxon>
        <taxon>Bacillati</taxon>
        <taxon>Actinomycetota</taxon>
        <taxon>Actinomycetes</taxon>
        <taxon>Kitasatosporales</taxon>
        <taxon>Streptomycetaceae</taxon>
        <taxon>Streptomyces</taxon>
    </lineage>
</organism>
<feature type="region of interest" description="Disordered" evidence="1">
    <location>
        <begin position="1"/>
        <end position="22"/>
    </location>
</feature>
<proteinExistence type="predicted"/>
<comment type="caution">
    <text evidence="3">The sequence shown here is derived from an EMBL/GenBank/DDBJ whole genome shotgun (WGS) entry which is preliminary data.</text>
</comment>
<name>A0A7X0HJV6_9ACTN</name>
<dbReference type="AlphaFoldDB" id="A0A7X0HJV6"/>
<dbReference type="Proteomes" id="UP000540423">
    <property type="component" value="Unassembled WGS sequence"/>
</dbReference>
<feature type="domain" description="Serine aminopeptidase S33" evidence="2">
    <location>
        <begin position="98"/>
        <end position="207"/>
    </location>
</feature>
<dbReference type="InterPro" id="IPR022742">
    <property type="entry name" value="Hydrolase_4"/>
</dbReference>
<evidence type="ECO:0000313" key="4">
    <source>
        <dbReference type="Proteomes" id="UP000540423"/>
    </source>
</evidence>
<keyword evidence="4" id="KW-1185">Reference proteome</keyword>
<gene>
    <name evidence="3" type="ORF">HNQ79_005508</name>
</gene>
<dbReference type="Gene3D" id="3.40.50.1820">
    <property type="entry name" value="alpha/beta hydrolase"/>
    <property type="match status" value="1"/>
</dbReference>
<evidence type="ECO:0000259" key="2">
    <source>
        <dbReference type="Pfam" id="PF12146"/>
    </source>
</evidence>
<dbReference type="InterPro" id="IPR029058">
    <property type="entry name" value="AB_hydrolase_fold"/>
</dbReference>
<evidence type="ECO:0000313" key="3">
    <source>
        <dbReference type="EMBL" id="MBB6438996.1"/>
    </source>
</evidence>
<dbReference type="RefSeq" id="WP_185035489.1">
    <property type="nucleotide sequence ID" value="NZ_BNBN01000006.1"/>
</dbReference>
<dbReference type="Pfam" id="PF12146">
    <property type="entry name" value="Hydrolase_4"/>
    <property type="match status" value="1"/>
</dbReference>
<sequence length="334" mass="34728">MRDTSRTHRPGTGTGTDADDASASAYAAEDPASAYAAYDPASAVPELASAVPGLAELAPIVRDFTLACDGEILSCTEAAPRFGSPADARPDVPAPNPTALVLHGAGNGDKQSPGVLAAHLAARGHRALAFDFSGHGASTGKLGELSLRRRFEQARAVVDRRVPADSPLLLVGYSMSGQTVADLATHYGPRVAAVGLGAPAVYAAEAWPVAFDAGFTGIIRTPDSWRKSPALGAFRALPVGVRAVLATPAVDAVIPPAVTEAVDEALSGSRAHYTRIVLPDADHRLSLRFASDADARNDFLNALLGQGRAAEAWGHRRAHSRDLVHDISYIAPRT</sequence>
<reference evidence="3 4" key="1">
    <citation type="submission" date="2020-08" db="EMBL/GenBank/DDBJ databases">
        <title>Genomic Encyclopedia of Type Strains, Phase IV (KMG-IV): sequencing the most valuable type-strain genomes for metagenomic binning, comparative biology and taxonomic classification.</title>
        <authorList>
            <person name="Goeker M."/>
        </authorList>
    </citation>
    <scope>NUCLEOTIDE SEQUENCE [LARGE SCALE GENOMIC DNA]</scope>
    <source>
        <strain evidence="3 4">DSM 40141</strain>
    </source>
</reference>
<dbReference type="EMBL" id="JACHEM010000016">
    <property type="protein sequence ID" value="MBB6438996.1"/>
    <property type="molecule type" value="Genomic_DNA"/>
</dbReference>
<evidence type="ECO:0000256" key="1">
    <source>
        <dbReference type="SAM" id="MobiDB-lite"/>
    </source>
</evidence>
<dbReference type="SUPFAM" id="SSF53474">
    <property type="entry name" value="alpha/beta-Hydrolases"/>
    <property type="match status" value="1"/>
</dbReference>